<evidence type="ECO:0000259" key="12">
    <source>
        <dbReference type="PROSITE" id="PS51379"/>
    </source>
</evidence>
<dbReference type="SUPFAM" id="SSF46548">
    <property type="entry name" value="alpha-helical ferredoxin"/>
    <property type="match status" value="1"/>
</dbReference>
<evidence type="ECO:0000256" key="2">
    <source>
        <dbReference type="ARBA" id="ARBA00008000"/>
    </source>
</evidence>
<dbReference type="InterPro" id="IPR036318">
    <property type="entry name" value="FAD-bd_PCMH-like_sf"/>
</dbReference>
<protein>
    <recommendedName>
        <fullName evidence="10">D-lactate dehydrogenase (cytochrome)</fullName>
        <ecNumber evidence="10">1.1.2.4</ecNumber>
    </recommendedName>
</protein>
<dbReference type="InterPro" id="IPR009051">
    <property type="entry name" value="Helical_ferredxn"/>
</dbReference>
<evidence type="ECO:0000256" key="5">
    <source>
        <dbReference type="ARBA" id="ARBA00022827"/>
    </source>
</evidence>
<dbReference type="EMBL" id="NAEP01000031">
    <property type="protein sequence ID" value="PDQ35594.1"/>
    <property type="molecule type" value="Genomic_DNA"/>
</dbReference>
<dbReference type="InterPro" id="IPR004113">
    <property type="entry name" value="FAD-bd_oxidored_4_C"/>
</dbReference>
<feature type="domain" description="4Fe-4S ferredoxin-type" evidence="12">
    <location>
        <begin position="525"/>
        <end position="555"/>
    </location>
</feature>
<feature type="region of interest" description="Disordered" evidence="11">
    <location>
        <begin position="673"/>
        <end position="719"/>
    </location>
</feature>
<dbReference type="InterPro" id="IPR016164">
    <property type="entry name" value="FAD-linked_Oxase-like_C"/>
</dbReference>
<reference evidence="15" key="1">
    <citation type="submission" date="2017-03" db="EMBL/GenBank/DDBJ databases">
        <authorList>
            <person name="Lund M.B."/>
        </authorList>
    </citation>
    <scope>NUCLEOTIDE SEQUENCE [LARGE SCALE GENOMIC DNA]</scope>
</reference>
<dbReference type="Gene3D" id="1.10.45.10">
    <property type="entry name" value="Vanillyl-alcohol Oxidase, Chain A, domain 4"/>
    <property type="match status" value="1"/>
</dbReference>
<sequence>MGTVRDTLLAAAPGRVSDRISARLAKAHDASHYLLVPEFVVTAVDTADIAGLTRACATARVPLTFRAGGTSLSGQAASDSVLVDSRAHFRGIEVLDSGARVRAQPGATVRAVNARLAAFGRKLGPDPASESAATIGGVVANNSSGMACGTEFNAYQTLESVVLVLANGVIIDTSDRDADSQLAAAVPEIHRGLLALRDRVRDNPASVRTIKRLFALKNTMGYGVNSFLDADRPINILTRLVIGSEGTLAFVASATFRTVPLLRHVATGLMVFDDLQRATSVLPDLVADGFATVELLDATSLRVSQRDPQTPASLMKLTVAQHSALLIEHQAPDASELADRVAASTPLLARLGSSEPTALTSDARERAALWHLRKGLYATVAGNRPPGTTALLEDVAVPVETLASVCESLVQLFDAHRYEDSVIFGHAKDGNIHFMLNERFDGGTHERYLTFTEEMVDLVLDAGGTLKAEHGTGRIMAPYVRRQYGDELYEVMVEVKRLLDPVGIFNPGVIINDDPLAHIAHLKTSIPVEEEVDRCVECGFCEPVCPSKDVTLTPRMRIVLRRELEKARAAGDTVRASQLEQDYRYEGIETCAADGMCQTACPVLIDTGALVTRLRAEGTNPVARSVWGFAAKHWAGFSRMGSFGLTAAGAVPAVLPEVASRLARGMLGHDQVPGWSRDLPGGGRARGAQGDGRVQGAQGSGQVRRIRGSAASSPAASHPTVLPSAVHFAACVDTMFGSESGGAAAAFTTLCRRAGLGLVVPAAIDSLCCATPWKSKGYTEGYREMARRVLPSLWQASNHGELPVVCEASSCAEGLERMLHQQTDYPDLRIIDPLTFVAERVLPSLTVHQRVSRIVLHPTCSSTKAGSNDALLAIAAAVGKRVDVPQEWGCCAFAGDRGMLHPELTASATRAEATEVIAETYDLYLSSNRTCEIGMTRATGHTYHHVFEALEWATR</sequence>
<evidence type="ECO:0000256" key="11">
    <source>
        <dbReference type="SAM" id="MobiDB-lite"/>
    </source>
</evidence>
<dbReference type="EC" id="1.1.2.4" evidence="10"/>
<dbReference type="GO" id="GO:0008720">
    <property type="term" value="F:D-lactate dehydrogenase (NAD+) activity"/>
    <property type="evidence" value="ECO:0007669"/>
    <property type="project" value="TreeGrafter"/>
</dbReference>
<evidence type="ECO:0000259" key="13">
    <source>
        <dbReference type="PROSITE" id="PS51387"/>
    </source>
</evidence>
<dbReference type="PANTHER" id="PTHR11748:SF111">
    <property type="entry name" value="D-LACTATE DEHYDROGENASE, MITOCHONDRIAL-RELATED"/>
    <property type="match status" value="1"/>
</dbReference>
<dbReference type="InterPro" id="IPR016166">
    <property type="entry name" value="FAD-bd_PCMH"/>
</dbReference>
<dbReference type="AlphaFoldDB" id="A0A2A6FRT7"/>
<dbReference type="GO" id="GO:1903457">
    <property type="term" value="P:lactate catabolic process"/>
    <property type="evidence" value="ECO:0007669"/>
    <property type="project" value="TreeGrafter"/>
</dbReference>
<dbReference type="InterPro" id="IPR016171">
    <property type="entry name" value="Vanillyl_alc_oxidase_C-sub2"/>
</dbReference>
<dbReference type="GO" id="GO:0051536">
    <property type="term" value="F:iron-sulfur cluster binding"/>
    <property type="evidence" value="ECO:0007669"/>
    <property type="project" value="UniProtKB-KW"/>
</dbReference>
<comment type="cofactor">
    <cofactor evidence="1">
        <name>FAD</name>
        <dbReference type="ChEBI" id="CHEBI:57692"/>
    </cofactor>
</comment>
<evidence type="ECO:0000256" key="8">
    <source>
        <dbReference type="ARBA" id="ARBA00023004"/>
    </source>
</evidence>
<evidence type="ECO:0000256" key="3">
    <source>
        <dbReference type="ARBA" id="ARBA00022630"/>
    </source>
</evidence>
<feature type="domain" description="FAD-binding PCMH-type" evidence="13">
    <location>
        <begin position="33"/>
        <end position="261"/>
    </location>
</feature>
<dbReference type="GO" id="GO:0004458">
    <property type="term" value="F:D-lactate dehydrogenase (cytochrome) activity"/>
    <property type="evidence" value="ECO:0007669"/>
    <property type="project" value="UniProtKB-EC"/>
</dbReference>
<comment type="similarity">
    <text evidence="2">Belongs to the FAD-binding oxidoreductase/transferase type 4 family.</text>
</comment>
<dbReference type="Gene3D" id="1.10.1060.10">
    <property type="entry name" value="Alpha-helical ferredoxin"/>
    <property type="match status" value="1"/>
</dbReference>
<dbReference type="InterPro" id="IPR016169">
    <property type="entry name" value="FAD-bd_PCMH_sub2"/>
</dbReference>
<keyword evidence="9" id="KW-0411">Iron-sulfur</keyword>
<evidence type="ECO:0000256" key="10">
    <source>
        <dbReference type="ARBA" id="ARBA00038897"/>
    </source>
</evidence>
<keyword evidence="6" id="KW-0809">Transit peptide</keyword>
<evidence type="ECO:0000313" key="14">
    <source>
        <dbReference type="EMBL" id="PDQ35594.1"/>
    </source>
</evidence>
<dbReference type="Pfam" id="PF02913">
    <property type="entry name" value="FAD-oxidase_C"/>
    <property type="match status" value="1"/>
</dbReference>
<name>A0A2A6FRT7_9MICO</name>
<gene>
    <name evidence="14" type="ORF">B5766_05115</name>
</gene>
<dbReference type="SUPFAM" id="SSF56176">
    <property type="entry name" value="FAD-binding/transporter-associated domain-like"/>
    <property type="match status" value="1"/>
</dbReference>
<evidence type="ECO:0000256" key="7">
    <source>
        <dbReference type="ARBA" id="ARBA00023002"/>
    </source>
</evidence>
<keyword evidence="3" id="KW-0285">Flavoprotein</keyword>
<dbReference type="Proteomes" id="UP000219994">
    <property type="component" value="Unassembled WGS sequence"/>
</dbReference>
<evidence type="ECO:0000256" key="1">
    <source>
        <dbReference type="ARBA" id="ARBA00001974"/>
    </source>
</evidence>
<evidence type="ECO:0000256" key="4">
    <source>
        <dbReference type="ARBA" id="ARBA00022723"/>
    </source>
</evidence>
<keyword evidence="4" id="KW-0479">Metal-binding</keyword>
<comment type="caution">
    <text evidence="14">The sequence shown here is derived from an EMBL/GenBank/DDBJ whole genome shotgun (WGS) entry which is preliminary data.</text>
</comment>
<accession>A0A2A6FRT7</accession>
<dbReference type="Gene3D" id="3.30.465.10">
    <property type="match status" value="1"/>
</dbReference>
<keyword evidence="7" id="KW-0560">Oxidoreductase</keyword>
<dbReference type="PANTHER" id="PTHR11748">
    <property type="entry name" value="D-LACTATE DEHYDROGENASE"/>
    <property type="match status" value="1"/>
</dbReference>
<dbReference type="Pfam" id="PF13183">
    <property type="entry name" value="Fer4_8"/>
    <property type="match status" value="1"/>
</dbReference>
<evidence type="ECO:0000313" key="15">
    <source>
        <dbReference type="Proteomes" id="UP000219994"/>
    </source>
</evidence>
<keyword evidence="8" id="KW-0408">Iron</keyword>
<feature type="compositionally biased region" description="Low complexity" evidence="11">
    <location>
        <begin position="686"/>
        <end position="697"/>
    </location>
</feature>
<evidence type="ECO:0000256" key="9">
    <source>
        <dbReference type="ARBA" id="ARBA00023014"/>
    </source>
</evidence>
<organism evidence="14 15">
    <name type="scientific">Candidatus Lumbricidiphila eiseniae</name>
    <dbReference type="NCBI Taxonomy" id="1969409"/>
    <lineage>
        <taxon>Bacteria</taxon>
        <taxon>Bacillati</taxon>
        <taxon>Actinomycetota</taxon>
        <taxon>Actinomycetes</taxon>
        <taxon>Micrococcales</taxon>
        <taxon>Microbacteriaceae</taxon>
        <taxon>Candidatus Lumbricidiphila</taxon>
    </lineage>
</organism>
<dbReference type="GO" id="GO:0046872">
    <property type="term" value="F:metal ion binding"/>
    <property type="evidence" value="ECO:0007669"/>
    <property type="project" value="UniProtKB-KW"/>
</dbReference>
<dbReference type="InterPro" id="IPR017900">
    <property type="entry name" value="4Fe4S_Fe_S_CS"/>
</dbReference>
<proteinExistence type="inferred from homology"/>
<dbReference type="SUPFAM" id="SSF55103">
    <property type="entry name" value="FAD-linked oxidases, C-terminal domain"/>
    <property type="match status" value="1"/>
</dbReference>
<evidence type="ECO:0000256" key="6">
    <source>
        <dbReference type="ARBA" id="ARBA00022946"/>
    </source>
</evidence>
<dbReference type="GO" id="GO:0071949">
    <property type="term" value="F:FAD binding"/>
    <property type="evidence" value="ECO:0007669"/>
    <property type="project" value="InterPro"/>
</dbReference>
<dbReference type="InterPro" id="IPR006094">
    <property type="entry name" value="Oxid_FAD_bind_N"/>
</dbReference>
<dbReference type="PROSITE" id="PS00198">
    <property type="entry name" value="4FE4S_FER_1"/>
    <property type="match status" value="1"/>
</dbReference>
<keyword evidence="5" id="KW-0274">FAD</keyword>
<dbReference type="PROSITE" id="PS51387">
    <property type="entry name" value="FAD_PCMH"/>
    <property type="match status" value="1"/>
</dbReference>
<dbReference type="Pfam" id="PF01565">
    <property type="entry name" value="FAD_binding_4"/>
    <property type="match status" value="1"/>
</dbReference>
<dbReference type="PROSITE" id="PS51379">
    <property type="entry name" value="4FE4S_FER_2"/>
    <property type="match status" value="1"/>
</dbReference>
<dbReference type="InterPro" id="IPR017896">
    <property type="entry name" value="4Fe4S_Fe-S-bd"/>
</dbReference>
<dbReference type="Gene3D" id="3.30.70.2740">
    <property type="match status" value="1"/>
</dbReference>